<dbReference type="InterPro" id="IPR015242">
    <property type="entry name" value="Ydc2_cat"/>
</dbReference>
<dbReference type="GO" id="GO:0000403">
    <property type="term" value="F:Y-form DNA binding"/>
    <property type="evidence" value="ECO:0007669"/>
    <property type="project" value="TreeGrafter"/>
</dbReference>
<evidence type="ECO:0000259" key="1">
    <source>
        <dbReference type="Pfam" id="PF09159"/>
    </source>
</evidence>
<keyword evidence="2" id="KW-0255">Endonuclease</keyword>
<dbReference type="GO" id="GO:0004520">
    <property type="term" value="F:DNA endonuclease activity"/>
    <property type="evidence" value="ECO:0007669"/>
    <property type="project" value="TreeGrafter"/>
</dbReference>
<keyword evidence="2" id="KW-0378">Hydrolase</keyword>
<feature type="domain" description="Mitochondrial resolvase Ydc2 catalytic" evidence="1">
    <location>
        <begin position="52"/>
        <end position="222"/>
    </location>
</feature>
<reference evidence="2 3" key="1">
    <citation type="submission" date="2017-04" db="EMBL/GenBank/DDBJ databases">
        <title>Genome sequencing of [Candida] sorbophila.</title>
        <authorList>
            <person name="Ahn J.O."/>
        </authorList>
    </citation>
    <scope>NUCLEOTIDE SEQUENCE [LARGE SCALE GENOMIC DNA]</scope>
    <source>
        <strain evidence="2 3">DS02</strain>
    </source>
</reference>
<dbReference type="GeneID" id="36514766"/>
<dbReference type="RefSeq" id="XP_024663343.1">
    <property type="nucleotide sequence ID" value="XM_024807575.1"/>
</dbReference>
<dbReference type="Pfam" id="PF09159">
    <property type="entry name" value="Ydc2-catalyt"/>
    <property type="match status" value="1"/>
</dbReference>
<dbReference type="SUPFAM" id="SSF53098">
    <property type="entry name" value="Ribonuclease H-like"/>
    <property type="match status" value="1"/>
</dbReference>
<evidence type="ECO:0000313" key="2">
    <source>
        <dbReference type="EMBL" id="PRT53397.1"/>
    </source>
</evidence>
<dbReference type="PANTHER" id="PTHR28072">
    <property type="entry name" value="CRUCIFORM CUTTING ENDONUCLEASE 1, MITOCHONDRIAL-RELATED"/>
    <property type="match status" value="1"/>
</dbReference>
<keyword evidence="2" id="KW-0540">Nuclease</keyword>
<gene>
    <name evidence="2" type="ORF">B9G98_01017</name>
</gene>
<keyword evidence="3" id="KW-1185">Reference proteome</keyword>
<dbReference type="EMBL" id="NDIQ01000001">
    <property type="protein sequence ID" value="PRT53397.1"/>
    <property type="molecule type" value="Genomic_DNA"/>
</dbReference>
<dbReference type="GO" id="GO:0070336">
    <property type="term" value="F:flap-structured DNA binding"/>
    <property type="evidence" value="ECO:0007669"/>
    <property type="project" value="TreeGrafter"/>
</dbReference>
<dbReference type="AlphaFoldDB" id="A0A2T0FEK8"/>
<dbReference type="InterPro" id="IPR012337">
    <property type="entry name" value="RNaseH-like_sf"/>
</dbReference>
<accession>A0A2T0FEK8</accession>
<name>A0A2T0FEK8_9ASCO</name>
<dbReference type="Gene3D" id="3.30.420.10">
    <property type="entry name" value="Ribonuclease H-like superfamily/Ribonuclease H"/>
    <property type="match status" value="1"/>
</dbReference>
<organism evidence="2 3">
    <name type="scientific">Wickerhamiella sorbophila</name>
    <dbReference type="NCBI Taxonomy" id="45607"/>
    <lineage>
        <taxon>Eukaryota</taxon>
        <taxon>Fungi</taxon>
        <taxon>Dikarya</taxon>
        <taxon>Ascomycota</taxon>
        <taxon>Saccharomycotina</taxon>
        <taxon>Dipodascomycetes</taxon>
        <taxon>Dipodascales</taxon>
        <taxon>Trichomonascaceae</taxon>
        <taxon>Wickerhamiella</taxon>
    </lineage>
</organism>
<dbReference type="PANTHER" id="PTHR28072:SF1">
    <property type="entry name" value="CRUCIFORM CUTTING ENDONUCLEASE 1, MITOCHONDRIAL-RELATED"/>
    <property type="match status" value="1"/>
</dbReference>
<dbReference type="STRING" id="45607.A0A2T0FEK8"/>
<dbReference type="InterPro" id="IPR039197">
    <property type="entry name" value="Mrs1/Cce1"/>
</dbReference>
<dbReference type="Proteomes" id="UP000238350">
    <property type="component" value="Unassembled WGS sequence"/>
</dbReference>
<proteinExistence type="predicted"/>
<dbReference type="GO" id="GO:0005739">
    <property type="term" value="C:mitochondrion"/>
    <property type="evidence" value="ECO:0007669"/>
    <property type="project" value="TreeGrafter"/>
</dbReference>
<protein>
    <submittedName>
        <fullName evidence="2">Cruciform cutting endonuclease 1, mitochondrial</fullName>
    </submittedName>
</protein>
<evidence type="ECO:0000313" key="3">
    <source>
        <dbReference type="Proteomes" id="UP000238350"/>
    </source>
</evidence>
<dbReference type="GO" id="GO:0000402">
    <property type="term" value="F:crossed form four-way junction DNA binding"/>
    <property type="evidence" value="ECO:0007669"/>
    <property type="project" value="TreeGrafter"/>
</dbReference>
<comment type="caution">
    <text evidence="2">The sequence shown here is derived from an EMBL/GenBank/DDBJ whole genome shotgun (WGS) entry which is preliminary data.</text>
</comment>
<sequence length="279" mass="31007">MRDAVDFAKLTVAGLKAVALACGSPTTGNKAQVSNYMIQKLQQRPKGAVRLVSIDLGLKNIGVCQALATPGQQVEVEKWSLKSLPEHINYSQPNFAHEARRLLHGVMMDSPNVVLVEKQRSRSAGSASVPNDILRVNVLEGMVHAILCTQWPTIYVESVEPKHVLGYWRSQLERELGGTALAVERLKKATPAQVYNASKKARLALVRKWIDKPQKAPFVFSPELELPTKRTKQDDLNDALVQAVTWQIWRDNSKIALNTDQNLRELAKSWSVDAELLTG</sequence>
<dbReference type="InterPro" id="IPR036397">
    <property type="entry name" value="RNaseH_sf"/>
</dbReference>
<dbReference type="OrthoDB" id="5552842at2759"/>